<dbReference type="GO" id="GO:0016682">
    <property type="term" value="F:oxidoreductase activity, acting on diphenols and related substances as donors, oxygen as acceptor"/>
    <property type="evidence" value="ECO:0007669"/>
    <property type="project" value="TreeGrafter"/>
</dbReference>
<keyword evidence="7" id="KW-0479">Metal-binding</keyword>
<dbReference type="Proteomes" id="UP000241848">
    <property type="component" value="Unassembled WGS sequence"/>
</dbReference>
<feature type="transmembrane region" description="Helical" evidence="12">
    <location>
        <begin position="253"/>
        <end position="278"/>
    </location>
</feature>
<feature type="transmembrane region" description="Helical" evidence="12">
    <location>
        <begin position="6"/>
        <end position="32"/>
    </location>
</feature>
<reference evidence="13 14" key="1">
    <citation type="journal article" date="2014" name="BMC Genomics">
        <title>Comparison of environmental and isolate Sulfobacillus genomes reveals diverse carbon, sulfur, nitrogen, and hydrogen metabolisms.</title>
        <authorList>
            <person name="Justice N.B."/>
            <person name="Norman A."/>
            <person name="Brown C.T."/>
            <person name="Singh A."/>
            <person name="Thomas B.C."/>
            <person name="Banfield J.F."/>
        </authorList>
    </citation>
    <scope>NUCLEOTIDE SEQUENCE [LARGE SCALE GENOMIC DNA]</scope>
    <source>
        <strain evidence="13">AMDSBA3</strain>
    </source>
</reference>
<dbReference type="AlphaFoldDB" id="A0A2T2WGM4"/>
<sequence>MILPMVWFVLIAILFVGYFVLEGFDYGVGMLVPWIGHTDQERRAVIATIGPVWDANEVWLITAGGAMFAAFPDWYATVFSGFYLGLALLLAALIVRGVALEFRSKGSSPRWRKRWDALIAVASMVPPLVWGLAMGNLLRGVPIDKHMNYVGNFLTLFNPYALVGAIATVSLFLLHGALYIDLKAPAPLSDRAHKVAYWVGRWTTVLYFAFVVMSYFYAHLARHLGLDPGPIPILAGLSIIAVRFLLPGKHRAWAFFAVVFTIVLSTFSVFLAMFPRLMISSLNPHWSLTIYNASSNPYSLQVMTIVAITVLPLVLAYQAWTYWVFRKRVSFQDTWHY</sequence>
<keyword evidence="4" id="KW-1003">Cell membrane</keyword>
<accession>A0A2T2WGM4</accession>
<dbReference type="GO" id="GO:0009055">
    <property type="term" value="F:electron transfer activity"/>
    <property type="evidence" value="ECO:0007669"/>
    <property type="project" value="TreeGrafter"/>
</dbReference>
<evidence type="ECO:0000256" key="10">
    <source>
        <dbReference type="ARBA" id="ARBA00023004"/>
    </source>
</evidence>
<evidence type="ECO:0000256" key="12">
    <source>
        <dbReference type="SAM" id="Phobius"/>
    </source>
</evidence>
<dbReference type="GO" id="GO:0019646">
    <property type="term" value="P:aerobic electron transport chain"/>
    <property type="evidence" value="ECO:0007669"/>
    <property type="project" value="TreeGrafter"/>
</dbReference>
<feature type="transmembrane region" description="Helical" evidence="12">
    <location>
        <begin position="115"/>
        <end position="133"/>
    </location>
</feature>
<evidence type="ECO:0000256" key="2">
    <source>
        <dbReference type="ARBA" id="ARBA00007543"/>
    </source>
</evidence>
<evidence type="ECO:0000256" key="5">
    <source>
        <dbReference type="ARBA" id="ARBA00022617"/>
    </source>
</evidence>
<evidence type="ECO:0000256" key="9">
    <source>
        <dbReference type="ARBA" id="ARBA00022989"/>
    </source>
</evidence>
<feature type="transmembrane region" description="Helical" evidence="12">
    <location>
        <begin position="153"/>
        <end position="174"/>
    </location>
</feature>
<dbReference type="InterPro" id="IPR003317">
    <property type="entry name" value="Cyt-d_oxidase_su2"/>
</dbReference>
<comment type="caution">
    <text evidence="13">The sequence shown here is derived from an EMBL/GenBank/DDBJ whole genome shotgun (WGS) entry which is preliminary data.</text>
</comment>
<dbReference type="GO" id="GO:0070069">
    <property type="term" value="C:cytochrome complex"/>
    <property type="evidence" value="ECO:0007669"/>
    <property type="project" value="TreeGrafter"/>
</dbReference>
<keyword evidence="11 12" id="KW-0472">Membrane</keyword>
<comment type="subcellular location">
    <subcellularLocation>
        <location evidence="1">Cell membrane</location>
        <topology evidence="1">Multi-pass membrane protein</topology>
    </subcellularLocation>
</comment>
<keyword evidence="9 12" id="KW-1133">Transmembrane helix</keyword>
<dbReference type="Pfam" id="PF02322">
    <property type="entry name" value="Cyt_bd_oxida_II"/>
    <property type="match status" value="1"/>
</dbReference>
<keyword evidence="8" id="KW-0249">Electron transport</keyword>
<dbReference type="PIRSF" id="PIRSF000267">
    <property type="entry name" value="Cyt_oxidse_sub2"/>
    <property type="match status" value="1"/>
</dbReference>
<proteinExistence type="inferred from homology"/>
<name>A0A2T2WGM4_9FIRM</name>
<keyword evidence="6 12" id="KW-0812">Transmembrane</keyword>
<dbReference type="GO" id="GO:0005886">
    <property type="term" value="C:plasma membrane"/>
    <property type="evidence" value="ECO:0007669"/>
    <property type="project" value="UniProtKB-SubCell"/>
</dbReference>
<evidence type="ECO:0000256" key="6">
    <source>
        <dbReference type="ARBA" id="ARBA00022692"/>
    </source>
</evidence>
<feature type="transmembrane region" description="Helical" evidence="12">
    <location>
        <begin position="195"/>
        <end position="217"/>
    </location>
</feature>
<feature type="transmembrane region" description="Helical" evidence="12">
    <location>
        <begin position="74"/>
        <end position="95"/>
    </location>
</feature>
<dbReference type="NCBIfam" id="TIGR00203">
    <property type="entry name" value="cydB"/>
    <property type="match status" value="1"/>
</dbReference>
<evidence type="ECO:0000313" key="14">
    <source>
        <dbReference type="Proteomes" id="UP000241848"/>
    </source>
</evidence>
<dbReference type="PANTHER" id="PTHR43141">
    <property type="entry name" value="CYTOCHROME BD2 SUBUNIT II"/>
    <property type="match status" value="1"/>
</dbReference>
<dbReference type="EMBL" id="PXYV01000035">
    <property type="protein sequence ID" value="PSR21370.1"/>
    <property type="molecule type" value="Genomic_DNA"/>
</dbReference>
<keyword evidence="10" id="KW-0408">Iron</keyword>
<evidence type="ECO:0000256" key="7">
    <source>
        <dbReference type="ARBA" id="ARBA00022723"/>
    </source>
</evidence>
<evidence type="ECO:0000256" key="11">
    <source>
        <dbReference type="ARBA" id="ARBA00023136"/>
    </source>
</evidence>
<keyword evidence="5" id="KW-0349">Heme</keyword>
<protein>
    <submittedName>
        <fullName evidence="13">Cytochrome d ubiquinol oxidase subunit II</fullName>
    </submittedName>
</protein>
<keyword evidence="3" id="KW-0813">Transport</keyword>
<evidence type="ECO:0000256" key="3">
    <source>
        <dbReference type="ARBA" id="ARBA00022448"/>
    </source>
</evidence>
<evidence type="ECO:0000313" key="13">
    <source>
        <dbReference type="EMBL" id="PSR21370.1"/>
    </source>
</evidence>
<feature type="transmembrane region" description="Helical" evidence="12">
    <location>
        <begin position="298"/>
        <end position="320"/>
    </location>
</feature>
<dbReference type="GO" id="GO:0046872">
    <property type="term" value="F:metal ion binding"/>
    <property type="evidence" value="ECO:0007669"/>
    <property type="project" value="UniProtKB-KW"/>
</dbReference>
<organism evidence="13 14">
    <name type="scientific">Sulfobacillus acidophilus</name>
    <dbReference type="NCBI Taxonomy" id="53633"/>
    <lineage>
        <taxon>Bacteria</taxon>
        <taxon>Bacillati</taxon>
        <taxon>Bacillota</taxon>
        <taxon>Clostridia</taxon>
        <taxon>Eubacteriales</taxon>
        <taxon>Clostridiales Family XVII. Incertae Sedis</taxon>
        <taxon>Sulfobacillus</taxon>
    </lineage>
</organism>
<evidence type="ECO:0000256" key="1">
    <source>
        <dbReference type="ARBA" id="ARBA00004651"/>
    </source>
</evidence>
<comment type="similarity">
    <text evidence="2">Belongs to the cytochrome ubiquinol oxidase subunit 2 family.</text>
</comment>
<evidence type="ECO:0000256" key="4">
    <source>
        <dbReference type="ARBA" id="ARBA00022475"/>
    </source>
</evidence>
<gene>
    <name evidence="13" type="primary">cydB</name>
    <name evidence="13" type="ORF">C7B45_10925</name>
</gene>
<dbReference type="PANTHER" id="PTHR43141:SF5">
    <property type="entry name" value="CYTOCHROME BD-I UBIQUINOL OXIDASE SUBUNIT 2"/>
    <property type="match status" value="1"/>
</dbReference>
<evidence type="ECO:0000256" key="8">
    <source>
        <dbReference type="ARBA" id="ARBA00022982"/>
    </source>
</evidence>
<feature type="transmembrane region" description="Helical" evidence="12">
    <location>
        <begin position="229"/>
        <end position="246"/>
    </location>
</feature>